<accession>A0AAD7GWC8</accession>
<reference evidence="2" key="1">
    <citation type="submission" date="2023-03" db="EMBL/GenBank/DDBJ databases">
        <title>Massive genome expansion in bonnet fungi (Mycena s.s.) driven by repeated elements and novel gene families across ecological guilds.</title>
        <authorList>
            <consortium name="Lawrence Berkeley National Laboratory"/>
            <person name="Harder C.B."/>
            <person name="Miyauchi S."/>
            <person name="Viragh M."/>
            <person name="Kuo A."/>
            <person name="Thoen E."/>
            <person name="Andreopoulos B."/>
            <person name="Lu D."/>
            <person name="Skrede I."/>
            <person name="Drula E."/>
            <person name="Henrissat B."/>
            <person name="Morin E."/>
            <person name="Kohler A."/>
            <person name="Barry K."/>
            <person name="LaButti K."/>
            <person name="Morin E."/>
            <person name="Salamov A."/>
            <person name="Lipzen A."/>
            <person name="Mereny Z."/>
            <person name="Hegedus B."/>
            <person name="Baldrian P."/>
            <person name="Stursova M."/>
            <person name="Weitz H."/>
            <person name="Taylor A."/>
            <person name="Grigoriev I.V."/>
            <person name="Nagy L.G."/>
            <person name="Martin F."/>
            <person name="Kauserud H."/>
        </authorList>
    </citation>
    <scope>NUCLEOTIDE SEQUENCE</scope>
    <source>
        <strain evidence="2">CBHHK067</strain>
    </source>
</reference>
<dbReference type="EMBL" id="JARKIE010000006">
    <property type="protein sequence ID" value="KAJ7706683.1"/>
    <property type="molecule type" value="Genomic_DNA"/>
</dbReference>
<evidence type="ECO:0000256" key="1">
    <source>
        <dbReference type="SAM" id="MobiDB-lite"/>
    </source>
</evidence>
<feature type="compositionally biased region" description="Basic residues" evidence="1">
    <location>
        <begin position="387"/>
        <end position="400"/>
    </location>
</feature>
<dbReference type="Proteomes" id="UP001221757">
    <property type="component" value="Unassembled WGS sequence"/>
</dbReference>
<feature type="compositionally biased region" description="Low complexity" evidence="1">
    <location>
        <begin position="369"/>
        <end position="386"/>
    </location>
</feature>
<feature type="compositionally biased region" description="Low complexity" evidence="1">
    <location>
        <begin position="130"/>
        <end position="140"/>
    </location>
</feature>
<keyword evidence="3" id="KW-1185">Reference proteome</keyword>
<feature type="compositionally biased region" description="Basic and acidic residues" evidence="1">
    <location>
        <begin position="114"/>
        <end position="124"/>
    </location>
</feature>
<feature type="compositionally biased region" description="Low complexity" evidence="1">
    <location>
        <begin position="439"/>
        <end position="453"/>
    </location>
</feature>
<feature type="region of interest" description="Disordered" evidence="1">
    <location>
        <begin position="362"/>
        <end position="455"/>
    </location>
</feature>
<name>A0AAD7GWC8_MYCRO</name>
<dbReference type="AlphaFoldDB" id="A0AAD7GWC8"/>
<feature type="region of interest" description="Disordered" evidence="1">
    <location>
        <begin position="97"/>
        <end position="148"/>
    </location>
</feature>
<comment type="caution">
    <text evidence="2">The sequence shown here is derived from an EMBL/GenBank/DDBJ whole genome shotgun (WGS) entry which is preliminary data.</text>
</comment>
<organism evidence="2 3">
    <name type="scientific">Mycena rosella</name>
    <name type="common">Pink bonnet</name>
    <name type="synonym">Agaricus rosellus</name>
    <dbReference type="NCBI Taxonomy" id="1033263"/>
    <lineage>
        <taxon>Eukaryota</taxon>
        <taxon>Fungi</taxon>
        <taxon>Dikarya</taxon>
        <taxon>Basidiomycota</taxon>
        <taxon>Agaricomycotina</taxon>
        <taxon>Agaricomycetes</taxon>
        <taxon>Agaricomycetidae</taxon>
        <taxon>Agaricales</taxon>
        <taxon>Marasmiineae</taxon>
        <taxon>Mycenaceae</taxon>
        <taxon>Mycena</taxon>
    </lineage>
</organism>
<gene>
    <name evidence="2" type="ORF">B0H17DRAFT_1174746</name>
</gene>
<proteinExistence type="predicted"/>
<evidence type="ECO:0000313" key="3">
    <source>
        <dbReference type="Proteomes" id="UP001221757"/>
    </source>
</evidence>
<evidence type="ECO:0000313" key="2">
    <source>
        <dbReference type="EMBL" id="KAJ7706683.1"/>
    </source>
</evidence>
<protein>
    <submittedName>
        <fullName evidence="2">Uncharacterized protein</fullName>
    </submittedName>
</protein>
<sequence>MAQHATAVDEMGEAQKRTEGQRNVSELLLKAGLGGEVMHILAAAPAVYAGNWTEISTRKSTRQIRQSNRHQCTSINGVGVKIQEGREMIMPQIRFPASSRSPALRTPADFEANDNGHDGGKEEQTEQTVRSFPSTATSPSSFPPRRRADFHQNFRPSFAGVSTMNRLIEPTHSSPPLLSPGSGDSSCTNSDLFRLRQWASEYNTRGVAYPFSQSPKRMVDVALVFRASATAWCRFEVCSAVAGKLWVTNPGDRDFHIRLRAVASLRAVVRRVPRHLLTYSVAAARKPSPPGSTRDSPWIGPPVHLDEDIAYLNTPEDSEFDSDSHSDDEYAGSDWARRGAVVPINNILSVMGYLAPEAAVRSATPDMGPTPSSRRSTTAPTPSPRSLRNHRRTSHSKARCTSRTCSRRAAQTPAGGTPPMGQLAPTWASPGGGYPPRNHTSSATGAHASSYGSRYPSPATGYASPTAGYTNLGAGLLYGLQRSVRSLAPSTRATGLQCVRSVRSSPRALASLTRHVSRAASESSSHRYRDSCQPRMRIPRRIRWSLRMRGSSAGGGGARAFVIVRPLKQITAVSRDACGSSSSGGRAHAISGKCSRRGKAIPEAAGMRSIEFMGDQVTYISRILRDAEVENRSGRRRL</sequence>